<dbReference type="Gene3D" id="1.25.40.20">
    <property type="entry name" value="Ankyrin repeat-containing domain"/>
    <property type="match status" value="1"/>
</dbReference>
<feature type="region of interest" description="Disordered" evidence="4">
    <location>
        <begin position="196"/>
        <end position="226"/>
    </location>
</feature>
<dbReference type="Proteomes" id="UP000030693">
    <property type="component" value="Unassembled WGS sequence"/>
</dbReference>
<accession>A0A058ZBJ9</accession>
<reference evidence="5" key="1">
    <citation type="submission" date="2013-04" db="EMBL/GenBank/DDBJ databases">
        <title>The Genome Sequence of Fonticula alba ATCC 38817.</title>
        <authorList>
            <consortium name="The Broad Institute Genomics Platform"/>
            <person name="Russ C."/>
            <person name="Cuomo C."/>
            <person name="Burger G."/>
            <person name="Gray M.W."/>
            <person name="Holland P.W.H."/>
            <person name="King N."/>
            <person name="Lang F.B.F."/>
            <person name="Roger A.J."/>
            <person name="Ruiz-Trillo I."/>
            <person name="Brown M."/>
            <person name="Walker B."/>
            <person name="Young S."/>
            <person name="Zeng Q."/>
            <person name="Gargeya S."/>
            <person name="Fitzgerald M."/>
            <person name="Haas B."/>
            <person name="Abouelleil A."/>
            <person name="Allen A.W."/>
            <person name="Alvarado L."/>
            <person name="Arachchi H.M."/>
            <person name="Berlin A.M."/>
            <person name="Chapman S.B."/>
            <person name="Gainer-Dewar J."/>
            <person name="Goldberg J."/>
            <person name="Griggs A."/>
            <person name="Gujja S."/>
            <person name="Hansen M."/>
            <person name="Howarth C."/>
            <person name="Imamovic A."/>
            <person name="Ireland A."/>
            <person name="Larimer J."/>
            <person name="McCowan C."/>
            <person name="Murphy C."/>
            <person name="Pearson M."/>
            <person name="Poon T.W."/>
            <person name="Priest M."/>
            <person name="Roberts A."/>
            <person name="Saif S."/>
            <person name="Shea T."/>
            <person name="Sisk P."/>
            <person name="Sykes S."/>
            <person name="Wortman J."/>
            <person name="Nusbaum C."/>
            <person name="Birren B."/>
        </authorList>
    </citation>
    <scope>NUCLEOTIDE SEQUENCE [LARGE SCALE GENOMIC DNA]</scope>
    <source>
        <strain evidence="5">ATCC 38817</strain>
    </source>
</reference>
<evidence type="ECO:0000256" key="2">
    <source>
        <dbReference type="ARBA" id="ARBA00023043"/>
    </source>
</evidence>
<evidence type="ECO:0000313" key="6">
    <source>
        <dbReference type="Proteomes" id="UP000030693"/>
    </source>
</evidence>
<dbReference type="InterPro" id="IPR036770">
    <property type="entry name" value="Ankyrin_rpt-contain_sf"/>
</dbReference>
<dbReference type="eggNOG" id="KOG0504">
    <property type="taxonomic scope" value="Eukaryota"/>
</dbReference>
<evidence type="ECO:0000256" key="4">
    <source>
        <dbReference type="SAM" id="MobiDB-lite"/>
    </source>
</evidence>
<dbReference type="SUPFAM" id="SSF48403">
    <property type="entry name" value="Ankyrin repeat"/>
    <property type="match status" value="1"/>
</dbReference>
<dbReference type="STRING" id="691883.A0A058ZBJ9"/>
<protein>
    <submittedName>
        <fullName evidence="5">Uncharacterized protein</fullName>
    </submittedName>
</protein>
<proteinExistence type="predicted"/>
<organism evidence="5">
    <name type="scientific">Fonticula alba</name>
    <name type="common">Slime mold</name>
    <dbReference type="NCBI Taxonomy" id="691883"/>
    <lineage>
        <taxon>Eukaryota</taxon>
        <taxon>Rotosphaerida</taxon>
        <taxon>Fonticulaceae</taxon>
        <taxon>Fonticula</taxon>
    </lineage>
</organism>
<keyword evidence="1" id="KW-0677">Repeat</keyword>
<name>A0A058ZBJ9_FONAL</name>
<evidence type="ECO:0000313" key="5">
    <source>
        <dbReference type="EMBL" id="KCV70802.1"/>
    </source>
</evidence>
<dbReference type="RefSeq" id="XP_009495318.1">
    <property type="nucleotide sequence ID" value="XM_009497043.1"/>
</dbReference>
<keyword evidence="2 3" id="KW-0040">ANK repeat</keyword>
<dbReference type="EMBL" id="KB932204">
    <property type="protein sequence ID" value="KCV70802.1"/>
    <property type="molecule type" value="Genomic_DNA"/>
</dbReference>
<dbReference type="InterPro" id="IPR002110">
    <property type="entry name" value="Ankyrin_rpt"/>
</dbReference>
<dbReference type="OrthoDB" id="47198at2759"/>
<dbReference type="PANTHER" id="PTHR24173">
    <property type="entry name" value="ANKYRIN REPEAT CONTAINING"/>
    <property type="match status" value="1"/>
</dbReference>
<dbReference type="PANTHER" id="PTHR24173:SF74">
    <property type="entry name" value="ANKYRIN REPEAT DOMAIN-CONTAINING PROTEIN 16"/>
    <property type="match status" value="1"/>
</dbReference>
<evidence type="ECO:0000256" key="3">
    <source>
        <dbReference type="PROSITE-ProRule" id="PRU00023"/>
    </source>
</evidence>
<evidence type="ECO:0000256" key="1">
    <source>
        <dbReference type="ARBA" id="ARBA00022737"/>
    </source>
</evidence>
<sequence length="226" mass="24506">MSTDTNIWLLISDGMTDEALAMIDSGAVSVDEKDDYGYTPLMAAVSYNNIALCRRLLELGANLEARDQRGATPLHYAECLEAFEFLKAAGADLTAVDSAGQSPIESYIFTEDLDFVADLLLAGHFTKDQFTLSQDVYDELARLLPEDKLADLLPEPLDTMSPEMTELLEQFRASMPEGADMNQVMAALSQILQNATILGEGDEDEDGETGETGESTAEEADDSGDV</sequence>
<feature type="compositionally biased region" description="Acidic residues" evidence="4">
    <location>
        <begin position="200"/>
        <end position="226"/>
    </location>
</feature>
<dbReference type="PROSITE" id="PS50088">
    <property type="entry name" value="ANK_REPEAT"/>
    <property type="match status" value="1"/>
</dbReference>
<dbReference type="AlphaFoldDB" id="A0A058ZBJ9"/>
<dbReference type="GeneID" id="20527878"/>
<dbReference type="Pfam" id="PF12796">
    <property type="entry name" value="Ank_2"/>
    <property type="match status" value="1"/>
</dbReference>
<dbReference type="SMART" id="SM00248">
    <property type="entry name" value="ANK"/>
    <property type="match status" value="2"/>
</dbReference>
<keyword evidence="6" id="KW-1185">Reference proteome</keyword>
<dbReference type="PROSITE" id="PS50297">
    <property type="entry name" value="ANK_REP_REGION"/>
    <property type="match status" value="1"/>
</dbReference>
<feature type="repeat" description="ANK" evidence="3">
    <location>
        <begin position="36"/>
        <end position="68"/>
    </location>
</feature>
<gene>
    <name evidence="5" type="ORF">H696_03153</name>
</gene>